<feature type="region of interest" description="Disordered" evidence="1">
    <location>
        <begin position="1"/>
        <end position="149"/>
    </location>
</feature>
<comment type="caution">
    <text evidence="2">The sequence shown here is derived from an EMBL/GenBank/DDBJ whole genome shotgun (WGS) entry which is preliminary data.</text>
</comment>
<dbReference type="OrthoDB" id="2693277at2759"/>
<gene>
    <name evidence="2" type="ORF">CONPUDRAFT_68848</name>
</gene>
<organism evidence="2 3">
    <name type="scientific">Coniophora puteana (strain RWD-64-598)</name>
    <name type="common">Brown rot fungus</name>
    <dbReference type="NCBI Taxonomy" id="741705"/>
    <lineage>
        <taxon>Eukaryota</taxon>
        <taxon>Fungi</taxon>
        <taxon>Dikarya</taxon>
        <taxon>Basidiomycota</taxon>
        <taxon>Agaricomycotina</taxon>
        <taxon>Agaricomycetes</taxon>
        <taxon>Agaricomycetidae</taxon>
        <taxon>Boletales</taxon>
        <taxon>Coniophorineae</taxon>
        <taxon>Coniophoraceae</taxon>
        <taxon>Coniophora</taxon>
    </lineage>
</organism>
<keyword evidence="3" id="KW-1185">Reference proteome</keyword>
<feature type="compositionally biased region" description="Acidic residues" evidence="1">
    <location>
        <begin position="132"/>
        <end position="141"/>
    </location>
</feature>
<dbReference type="KEGG" id="cput:CONPUDRAFT_68848"/>
<dbReference type="RefSeq" id="XP_007762672.1">
    <property type="nucleotide sequence ID" value="XM_007764482.1"/>
</dbReference>
<feature type="compositionally biased region" description="Basic and acidic residues" evidence="1">
    <location>
        <begin position="115"/>
        <end position="127"/>
    </location>
</feature>
<name>A0A5M3N4X4_CONPW</name>
<evidence type="ECO:0000313" key="2">
    <source>
        <dbReference type="EMBL" id="EIW86297.1"/>
    </source>
</evidence>
<proteinExistence type="predicted"/>
<evidence type="ECO:0000256" key="1">
    <source>
        <dbReference type="SAM" id="MobiDB-lite"/>
    </source>
</evidence>
<accession>A0A5M3N4X4</accession>
<sequence length="227" mass="25119">MSDMEDETPLTLEDRKDGKNISAVEGKLSTPQQHTVTKAKDSLTAKQRARIREHCKSMLGSKSSSTSNNASDNLSDSKSEEAPPTQDKGKGVDPKNWGALELSKNEINPQTHAEMQPHVDTDNKDNIPELQDISDDEDEDGDFHIPHNITDKINRMRTSLKSHIAQLKDKRTKKTAKGKTKKVASEPAPGPLISVRQVTLPKTKTKHYKKSTTNVAESQNVGTYLNP</sequence>
<dbReference type="GeneID" id="19208702"/>
<feature type="region of interest" description="Disordered" evidence="1">
    <location>
        <begin position="166"/>
        <end position="227"/>
    </location>
</feature>
<reference evidence="3" key="1">
    <citation type="journal article" date="2012" name="Science">
        <title>The Paleozoic origin of enzymatic lignin decomposition reconstructed from 31 fungal genomes.</title>
        <authorList>
            <person name="Floudas D."/>
            <person name="Binder M."/>
            <person name="Riley R."/>
            <person name="Barry K."/>
            <person name="Blanchette R.A."/>
            <person name="Henrissat B."/>
            <person name="Martinez A.T."/>
            <person name="Otillar R."/>
            <person name="Spatafora J.W."/>
            <person name="Yadav J.S."/>
            <person name="Aerts A."/>
            <person name="Benoit I."/>
            <person name="Boyd A."/>
            <person name="Carlson A."/>
            <person name="Copeland A."/>
            <person name="Coutinho P.M."/>
            <person name="de Vries R.P."/>
            <person name="Ferreira P."/>
            <person name="Findley K."/>
            <person name="Foster B."/>
            <person name="Gaskell J."/>
            <person name="Glotzer D."/>
            <person name="Gorecki P."/>
            <person name="Heitman J."/>
            <person name="Hesse C."/>
            <person name="Hori C."/>
            <person name="Igarashi K."/>
            <person name="Jurgens J.A."/>
            <person name="Kallen N."/>
            <person name="Kersten P."/>
            <person name="Kohler A."/>
            <person name="Kuees U."/>
            <person name="Kumar T.K.A."/>
            <person name="Kuo A."/>
            <person name="LaButti K."/>
            <person name="Larrondo L.F."/>
            <person name="Lindquist E."/>
            <person name="Ling A."/>
            <person name="Lombard V."/>
            <person name="Lucas S."/>
            <person name="Lundell T."/>
            <person name="Martin R."/>
            <person name="McLaughlin D.J."/>
            <person name="Morgenstern I."/>
            <person name="Morin E."/>
            <person name="Murat C."/>
            <person name="Nagy L.G."/>
            <person name="Nolan M."/>
            <person name="Ohm R.A."/>
            <person name="Patyshakuliyeva A."/>
            <person name="Rokas A."/>
            <person name="Ruiz-Duenas F.J."/>
            <person name="Sabat G."/>
            <person name="Salamov A."/>
            <person name="Samejima M."/>
            <person name="Schmutz J."/>
            <person name="Slot J.C."/>
            <person name="St John F."/>
            <person name="Stenlid J."/>
            <person name="Sun H."/>
            <person name="Sun S."/>
            <person name="Syed K."/>
            <person name="Tsang A."/>
            <person name="Wiebenga A."/>
            <person name="Young D."/>
            <person name="Pisabarro A."/>
            <person name="Eastwood D.C."/>
            <person name="Martin F."/>
            <person name="Cullen D."/>
            <person name="Grigoriev I.V."/>
            <person name="Hibbett D.S."/>
        </authorList>
    </citation>
    <scope>NUCLEOTIDE SEQUENCE [LARGE SCALE GENOMIC DNA]</scope>
    <source>
        <strain evidence="3">RWD-64-598 SS2</strain>
    </source>
</reference>
<feature type="compositionally biased region" description="Basic residues" evidence="1">
    <location>
        <begin position="170"/>
        <end position="182"/>
    </location>
</feature>
<dbReference type="AlphaFoldDB" id="A0A5M3N4X4"/>
<dbReference type="Proteomes" id="UP000053558">
    <property type="component" value="Unassembled WGS sequence"/>
</dbReference>
<protein>
    <submittedName>
        <fullName evidence="2">Uncharacterized protein</fullName>
    </submittedName>
</protein>
<evidence type="ECO:0000313" key="3">
    <source>
        <dbReference type="Proteomes" id="UP000053558"/>
    </source>
</evidence>
<feature type="compositionally biased region" description="Polar residues" evidence="1">
    <location>
        <begin position="214"/>
        <end position="227"/>
    </location>
</feature>
<dbReference type="EMBL" id="JH711573">
    <property type="protein sequence ID" value="EIW86297.1"/>
    <property type="molecule type" value="Genomic_DNA"/>
</dbReference>
<feature type="compositionally biased region" description="Basic and acidic residues" evidence="1">
    <location>
        <begin position="75"/>
        <end position="93"/>
    </location>
</feature>
<feature type="compositionally biased region" description="Low complexity" evidence="1">
    <location>
        <begin position="57"/>
        <end position="74"/>
    </location>
</feature>